<dbReference type="Proteomes" id="UP000424468">
    <property type="component" value="Chromosome"/>
</dbReference>
<dbReference type="KEGG" id="stab:STABA_v1c02020"/>
<dbReference type="CDD" id="cd17748">
    <property type="entry name" value="BRCT_DNA_ligase_like"/>
    <property type="match status" value="1"/>
</dbReference>
<evidence type="ECO:0000256" key="11">
    <source>
        <dbReference type="ARBA" id="ARBA00023204"/>
    </source>
</evidence>
<dbReference type="InterPro" id="IPR004149">
    <property type="entry name" value="Znf_DNAligase_C4"/>
</dbReference>
<name>A0A6I6C814_9MOLU</name>
<dbReference type="PROSITE" id="PS50172">
    <property type="entry name" value="BRCT"/>
    <property type="match status" value="1"/>
</dbReference>
<keyword evidence="5 15" id="KW-0235">DNA replication</keyword>
<evidence type="ECO:0000256" key="6">
    <source>
        <dbReference type="ARBA" id="ARBA00022723"/>
    </source>
</evidence>
<comment type="function">
    <text evidence="1 15">DNA ligase that catalyzes the formation of phosphodiester linkages between 5'-phosphoryl and 3'-hydroxyl groups in double-stranded DNA using NAD as a coenzyme and as the energy source for the reaction. It is essential for DNA replication and repair of damaged DNA.</text>
</comment>
<sequence length="665" mass="76403">MNNVKEKILEIKQKLNEWGYAYYVLDDPVVDDAEYDKLFNELVKLEQEHPDLITYDSPTKRVGGIVLDKFEKYQHKVPMLSLANAFNEKDLKNFDDQIFKEIENKNYSFFVEPKIDGLSISLIYSKGKLFKAVTRGDGVFGEDVTNNVKTIKSIPLVIENKDDYVEIRGEVFLSKKEFEKINQQRQLDEEPLFANPRNAAAGTIRQLDSNIAASRNLDAYLYYYMDREKIKTHSESLNYLKNLKFKINELGKICKNIDEVMQHINYISEQRNKLNYEIDGVVVKVNNFDLYEKVGYTSKFPKWAIAFKFPAEIKNTRLLNIFATVGRTGKITYNANLEPVQLAGTTVQSATLHNADFIKQRDIRVGSIVKVKKAGDIIPEIIEPIKDETFKLLSVWKETHVCPECNSVLERVEDEVDQYCINSSCRRKVVRLMEHFVSREAMNIEGLSIKIIEKLFENNFIYNVADIYKLKNFKEELISLDKMGKKSVENLLEAIEKSKTNSAEKLFFGLGVRHVGKKTAQLLVTNFKDIKDFDKISFEQLEKVRDVGPIVARSVIDWFENKNNKKLLEDLVSLGVNTSYLGNIGSKYNEIISNKSFVITGTLSNSRNYFKNILEEHGAKVIDSVSKKTDYLLVGEDAGSKLEKANKLGVKIINEQEFLEMLGEK</sequence>
<comment type="cofactor">
    <cofactor evidence="15">
        <name>Mg(2+)</name>
        <dbReference type="ChEBI" id="CHEBI:18420"/>
    </cofactor>
    <cofactor evidence="15">
        <name>Mn(2+)</name>
        <dbReference type="ChEBI" id="CHEBI:29035"/>
    </cofactor>
</comment>
<dbReference type="Pfam" id="PF03120">
    <property type="entry name" value="OB_DNA_ligase"/>
    <property type="match status" value="1"/>
</dbReference>
<comment type="similarity">
    <text evidence="14 15">Belongs to the NAD-dependent DNA ligase family. LigA subfamily.</text>
</comment>
<keyword evidence="10 15" id="KW-0520">NAD</keyword>
<dbReference type="Gene3D" id="1.10.150.20">
    <property type="entry name" value="5' to 3' exonuclease, C-terminal subdomain"/>
    <property type="match status" value="2"/>
</dbReference>
<dbReference type="PANTHER" id="PTHR23389:SF9">
    <property type="entry name" value="DNA LIGASE"/>
    <property type="match status" value="1"/>
</dbReference>
<evidence type="ECO:0000256" key="7">
    <source>
        <dbReference type="ARBA" id="ARBA00022763"/>
    </source>
</evidence>
<feature type="binding site" evidence="15">
    <location>
        <position position="170"/>
    </location>
    <ligand>
        <name>NAD(+)</name>
        <dbReference type="ChEBI" id="CHEBI:57540"/>
    </ligand>
</feature>
<evidence type="ECO:0000256" key="3">
    <source>
        <dbReference type="ARBA" id="ARBA00013308"/>
    </source>
</evidence>
<dbReference type="OrthoDB" id="9759736at2"/>
<dbReference type="InterPro" id="IPR004150">
    <property type="entry name" value="NAD_DNA_ligase_OB"/>
</dbReference>
<dbReference type="Gene3D" id="3.30.470.30">
    <property type="entry name" value="DNA ligase/mRNA capping enzyme"/>
    <property type="match status" value="1"/>
</dbReference>
<dbReference type="InterPro" id="IPR013840">
    <property type="entry name" value="DNAligase_N"/>
</dbReference>
<dbReference type="Pfam" id="PF12826">
    <property type="entry name" value="HHH_2"/>
    <property type="match status" value="1"/>
</dbReference>
<dbReference type="HAMAP" id="MF_01588">
    <property type="entry name" value="DNA_ligase_A"/>
    <property type="match status" value="1"/>
</dbReference>
<dbReference type="InterPro" id="IPR012340">
    <property type="entry name" value="NA-bd_OB-fold"/>
</dbReference>
<feature type="binding site" evidence="15">
    <location>
        <position position="284"/>
    </location>
    <ligand>
        <name>NAD(+)</name>
        <dbReference type="ChEBI" id="CHEBI:57540"/>
    </ligand>
</feature>
<dbReference type="SUPFAM" id="SSF56091">
    <property type="entry name" value="DNA ligase/mRNA capping enzyme, catalytic domain"/>
    <property type="match status" value="1"/>
</dbReference>
<dbReference type="InterPro" id="IPR041663">
    <property type="entry name" value="DisA/LigA_HHH"/>
</dbReference>
<dbReference type="AlphaFoldDB" id="A0A6I6C814"/>
<feature type="active site" description="N6-AMP-lysine intermediate" evidence="15">
    <location>
        <position position="114"/>
    </location>
</feature>
<evidence type="ECO:0000256" key="12">
    <source>
        <dbReference type="ARBA" id="ARBA00023211"/>
    </source>
</evidence>
<dbReference type="GO" id="GO:0006260">
    <property type="term" value="P:DNA replication"/>
    <property type="evidence" value="ECO:0007669"/>
    <property type="project" value="UniProtKB-KW"/>
</dbReference>
<evidence type="ECO:0000256" key="1">
    <source>
        <dbReference type="ARBA" id="ARBA00004067"/>
    </source>
</evidence>
<dbReference type="Pfam" id="PF00533">
    <property type="entry name" value="BRCT"/>
    <property type="match status" value="1"/>
</dbReference>
<accession>A0A6I6C814</accession>
<evidence type="ECO:0000313" key="17">
    <source>
        <dbReference type="EMBL" id="QGS51569.1"/>
    </source>
</evidence>
<evidence type="ECO:0000256" key="14">
    <source>
        <dbReference type="ARBA" id="ARBA00060881"/>
    </source>
</evidence>
<feature type="binding site" evidence="15">
    <location>
        <position position="112"/>
    </location>
    <ligand>
        <name>NAD(+)</name>
        <dbReference type="ChEBI" id="CHEBI:57540"/>
    </ligand>
</feature>
<feature type="binding site" evidence="15">
    <location>
        <position position="425"/>
    </location>
    <ligand>
        <name>Zn(2+)</name>
        <dbReference type="ChEBI" id="CHEBI:29105"/>
    </ligand>
</feature>
<keyword evidence="8 15" id="KW-0862">Zinc</keyword>
<dbReference type="FunFam" id="3.30.470.30:FF:000001">
    <property type="entry name" value="DNA ligase"/>
    <property type="match status" value="1"/>
</dbReference>
<dbReference type="FunFam" id="1.10.150.20:FF:000006">
    <property type="entry name" value="DNA ligase"/>
    <property type="match status" value="1"/>
</dbReference>
<feature type="binding site" evidence="15">
    <location>
        <position position="420"/>
    </location>
    <ligand>
        <name>Zn(2+)</name>
        <dbReference type="ChEBI" id="CHEBI:29105"/>
    </ligand>
</feature>
<dbReference type="InterPro" id="IPR010994">
    <property type="entry name" value="RuvA_2-like"/>
</dbReference>
<keyword evidence="7 15" id="KW-0227">DNA damage</keyword>
<dbReference type="InterPro" id="IPR036420">
    <property type="entry name" value="BRCT_dom_sf"/>
</dbReference>
<dbReference type="GO" id="GO:0003677">
    <property type="term" value="F:DNA binding"/>
    <property type="evidence" value="ECO:0007669"/>
    <property type="project" value="InterPro"/>
</dbReference>
<feature type="binding site" evidence="15">
    <location>
        <position position="405"/>
    </location>
    <ligand>
        <name>Zn(2+)</name>
        <dbReference type="ChEBI" id="CHEBI:29105"/>
    </ligand>
</feature>
<evidence type="ECO:0000256" key="5">
    <source>
        <dbReference type="ARBA" id="ARBA00022705"/>
    </source>
</evidence>
<evidence type="ECO:0000256" key="9">
    <source>
        <dbReference type="ARBA" id="ARBA00022842"/>
    </source>
</evidence>
<keyword evidence="6 15" id="KW-0479">Metal-binding</keyword>
<dbReference type="InterPro" id="IPR001679">
    <property type="entry name" value="DNA_ligase"/>
</dbReference>
<keyword evidence="18" id="KW-1185">Reference proteome</keyword>
<feature type="binding site" evidence="15">
    <location>
        <position position="402"/>
    </location>
    <ligand>
        <name>Zn(2+)</name>
        <dbReference type="ChEBI" id="CHEBI:29105"/>
    </ligand>
</feature>
<dbReference type="SUPFAM" id="SSF50249">
    <property type="entry name" value="Nucleic acid-binding proteins"/>
    <property type="match status" value="1"/>
</dbReference>
<dbReference type="EC" id="6.5.1.2" evidence="2 15"/>
<dbReference type="NCBIfam" id="TIGR00575">
    <property type="entry name" value="dnlj"/>
    <property type="match status" value="1"/>
</dbReference>
<dbReference type="FunFam" id="1.10.150.20:FF:000007">
    <property type="entry name" value="DNA ligase"/>
    <property type="match status" value="1"/>
</dbReference>
<feature type="domain" description="BRCT" evidence="16">
    <location>
        <begin position="587"/>
        <end position="665"/>
    </location>
</feature>
<protein>
    <recommendedName>
        <fullName evidence="3 15">DNA ligase</fullName>
        <ecNumber evidence="2 15">6.5.1.2</ecNumber>
    </recommendedName>
    <alternativeName>
        <fullName evidence="15">Polydeoxyribonucleotide synthase [NAD(+)]</fullName>
    </alternativeName>
</protein>
<dbReference type="FunFam" id="1.10.287.610:FF:000002">
    <property type="entry name" value="DNA ligase"/>
    <property type="match status" value="1"/>
</dbReference>
<evidence type="ECO:0000256" key="13">
    <source>
        <dbReference type="ARBA" id="ARBA00034005"/>
    </source>
</evidence>
<dbReference type="InterPro" id="IPR003583">
    <property type="entry name" value="Hlx-hairpin-Hlx_DNA-bd_motif"/>
</dbReference>
<evidence type="ECO:0000313" key="18">
    <source>
        <dbReference type="Proteomes" id="UP000424468"/>
    </source>
</evidence>
<evidence type="ECO:0000256" key="10">
    <source>
        <dbReference type="ARBA" id="ARBA00023027"/>
    </source>
</evidence>
<evidence type="ECO:0000256" key="8">
    <source>
        <dbReference type="ARBA" id="ARBA00022833"/>
    </source>
</evidence>
<keyword evidence="11 15" id="KW-0234">DNA repair</keyword>
<dbReference type="PROSITE" id="PS01055">
    <property type="entry name" value="DNA_LIGASE_N1"/>
    <property type="match status" value="1"/>
</dbReference>
<dbReference type="InterPro" id="IPR013839">
    <property type="entry name" value="DNAligase_adenylation"/>
</dbReference>
<dbReference type="GO" id="GO:0006281">
    <property type="term" value="P:DNA repair"/>
    <property type="evidence" value="ECO:0007669"/>
    <property type="project" value="UniProtKB-KW"/>
</dbReference>
<dbReference type="Gene3D" id="2.40.50.140">
    <property type="entry name" value="Nucleic acid-binding proteins"/>
    <property type="match status" value="1"/>
</dbReference>
<gene>
    <name evidence="15 17" type="primary">ligA</name>
    <name evidence="17" type="ORF">STABA_v1c02020</name>
</gene>
<evidence type="ECO:0000256" key="4">
    <source>
        <dbReference type="ARBA" id="ARBA00022598"/>
    </source>
</evidence>
<evidence type="ECO:0000256" key="15">
    <source>
        <dbReference type="HAMAP-Rule" id="MF_01588"/>
    </source>
</evidence>
<dbReference type="InterPro" id="IPR001357">
    <property type="entry name" value="BRCT_dom"/>
</dbReference>
<feature type="binding site" evidence="15">
    <location>
        <begin position="32"/>
        <end position="36"/>
    </location>
    <ligand>
        <name>NAD(+)</name>
        <dbReference type="ChEBI" id="CHEBI:57540"/>
    </ligand>
</feature>
<evidence type="ECO:0000256" key="2">
    <source>
        <dbReference type="ARBA" id="ARBA00012722"/>
    </source>
</evidence>
<reference evidence="17 18" key="1">
    <citation type="submission" date="2019-11" db="EMBL/GenBank/DDBJ databases">
        <title>Complete genome sequence of Spiroplasma tabanidicola TAUS-1 (DSM 22603).</title>
        <authorList>
            <person name="Huang C.-T."/>
            <person name="Lin Y.-C."/>
            <person name="Kuo C.-H."/>
        </authorList>
    </citation>
    <scope>NUCLEOTIDE SEQUENCE [LARGE SCALE GENOMIC DNA]</scope>
    <source>
        <strain evidence="17 18">TAUS-1</strain>
    </source>
</reference>
<dbReference type="Pfam" id="PF03119">
    <property type="entry name" value="DNA_ligase_ZBD"/>
    <property type="match status" value="1"/>
</dbReference>
<evidence type="ECO:0000259" key="16">
    <source>
        <dbReference type="PROSITE" id="PS50172"/>
    </source>
</evidence>
<dbReference type="SUPFAM" id="SSF52113">
    <property type="entry name" value="BRCT domain"/>
    <property type="match status" value="1"/>
</dbReference>
<dbReference type="PIRSF" id="PIRSF001604">
    <property type="entry name" value="LigA"/>
    <property type="match status" value="1"/>
</dbReference>
<dbReference type="GO" id="GO:0003911">
    <property type="term" value="F:DNA ligase (NAD+) activity"/>
    <property type="evidence" value="ECO:0007669"/>
    <property type="project" value="UniProtKB-UniRule"/>
</dbReference>
<dbReference type="Gene3D" id="6.20.10.30">
    <property type="match status" value="1"/>
</dbReference>
<comment type="catalytic activity">
    <reaction evidence="13 15">
        <text>NAD(+) + (deoxyribonucleotide)n-3'-hydroxyl + 5'-phospho-(deoxyribonucleotide)m = (deoxyribonucleotide)n+m + AMP + beta-nicotinamide D-nucleotide.</text>
        <dbReference type="EC" id="6.5.1.2"/>
    </reaction>
</comment>
<dbReference type="SMART" id="SM00292">
    <property type="entry name" value="BRCT"/>
    <property type="match status" value="1"/>
</dbReference>
<dbReference type="GO" id="GO:0005829">
    <property type="term" value="C:cytosol"/>
    <property type="evidence" value="ECO:0007669"/>
    <property type="project" value="TreeGrafter"/>
</dbReference>
<dbReference type="PANTHER" id="PTHR23389">
    <property type="entry name" value="CHROMOSOME TRANSMISSION FIDELITY FACTOR 18"/>
    <property type="match status" value="1"/>
</dbReference>
<dbReference type="CDD" id="cd00114">
    <property type="entry name" value="LIGANc"/>
    <property type="match status" value="1"/>
</dbReference>
<feature type="binding site" evidence="15">
    <location>
        <position position="308"/>
    </location>
    <ligand>
        <name>NAD(+)</name>
        <dbReference type="ChEBI" id="CHEBI:57540"/>
    </ligand>
</feature>
<dbReference type="EMBL" id="CP046276">
    <property type="protein sequence ID" value="QGS51569.1"/>
    <property type="molecule type" value="Genomic_DNA"/>
</dbReference>
<dbReference type="FunFam" id="2.40.50.140:FF:000012">
    <property type="entry name" value="DNA ligase"/>
    <property type="match status" value="1"/>
</dbReference>
<feature type="binding site" evidence="15">
    <location>
        <position position="135"/>
    </location>
    <ligand>
        <name>NAD(+)</name>
        <dbReference type="ChEBI" id="CHEBI:57540"/>
    </ligand>
</feature>
<dbReference type="SMART" id="SM00278">
    <property type="entry name" value="HhH1"/>
    <property type="match status" value="3"/>
</dbReference>
<dbReference type="GO" id="GO:0046872">
    <property type="term" value="F:metal ion binding"/>
    <property type="evidence" value="ECO:0007669"/>
    <property type="project" value="UniProtKB-KW"/>
</dbReference>
<dbReference type="SUPFAM" id="SSF47781">
    <property type="entry name" value="RuvA domain 2-like"/>
    <property type="match status" value="1"/>
</dbReference>
<keyword evidence="4 15" id="KW-0436">Ligase</keyword>
<dbReference type="Gene3D" id="3.40.50.10190">
    <property type="entry name" value="BRCT domain"/>
    <property type="match status" value="1"/>
</dbReference>
<dbReference type="InterPro" id="IPR018239">
    <property type="entry name" value="DNA_ligase_AS"/>
</dbReference>
<dbReference type="Pfam" id="PF01653">
    <property type="entry name" value="DNA_ligase_aden"/>
    <property type="match status" value="1"/>
</dbReference>
<proteinExistence type="inferred from homology"/>
<organism evidence="17 18">
    <name type="scientific">Spiroplasma tabanidicola</name>
    <dbReference type="NCBI Taxonomy" id="324079"/>
    <lineage>
        <taxon>Bacteria</taxon>
        <taxon>Bacillati</taxon>
        <taxon>Mycoplasmatota</taxon>
        <taxon>Mollicutes</taxon>
        <taxon>Entomoplasmatales</taxon>
        <taxon>Spiroplasmataceae</taxon>
        <taxon>Spiroplasma</taxon>
    </lineage>
</organism>
<dbReference type="Gene3D" id="1.10.287.610">
    <property type="entry name" value="Helix hairpin bin"/>
    <property type="match status" value="1"/>
</dbReference>
<feature type="binding site" evidence="15">
    <location>
        <begin position="81"/>
        <end position="82"/>
    </location>
    <ligand>
        <name>NAD(+)</name>
        <dbReference type="ChEBI" id="CHEBI:57540"/>
    </ligand>
</feature>
<dbReference type="NCBIfam" id="NF005932">
    <property type="entry name" value="PRK07956.1"/>
    <property type="match status" value="1"/>
</dbReference>
<dbReference type="SMART" id="SM00532">
    <property type="entry name" value="LIGANc"/>
    <property type="match status" value="1"/>
</dbReference>
<keyword evidence="9 15" id="KW-0460">Magnesium</keyword>
<keyword evidence="12 15" id="KW-0464">Manganese</keyword>
<dbReference type="RefSeq" id="WP_156005673.1">
    <property type="nucleotide sequence ID" value="NZ_CP046276.1"/>
</dbReference>